<dbReference type="PANTHER" id="PTHR13222">
    <property type="entry name" value="RB1-INDUCIBLE COILED-COIL"/>
    <property type="match status" value="1"/>
</dbReference>
<evidence type="ECO:0000256" key="1">
    <source>
        <dbReference type="ARBA" id="ARBA00009729"/>
    </source>
</evidence>
<evidence type="ECO:0000256" key="2">
    <source>
        <dbReference type="ARBA" id="ARBA00013804"/>
    </source>
</evidence>
<evidence type="ECO:0000256" key="4">
    <source>
        <dbReference type="ARBA" id="ARBA00022927"/>
    </source>
</evidence>
<feature type="domain" description="Autophagy protein ATG17-like" evidence="10">
    <location>
        <begin position="59"/>
        <end position="415"/>
    </location>
</feature>
<keyword evidence="6 8" id="KW-0175">Coiled coil</keyword>
<comment type="subunit">
    <text evidence="7">Homodimer.</text>
</comment>
<feature type="region of interest" description="Disordered" evidence="9">
    <location>
        <begin position="1170"/>
        <end position="1214"/>
    </location>
</feature>
<reference evidence="12 13" key="1">
    <citation type="submission" date="2024-02" db="EMBL/GenBank/DDBJ databases">
        <title>Discinaceae phylogenomics.</title>
        <authorList>
            <person name="Dirks A.C."/>
            <person name="James T.Y."/>
        </authorList>
    </citation>
    <scope>NUCLEOTIDE SEQUENCE [LARGE SCALE GENOMIC DNA]</scope>
    <source>
        <strain evidence="12 13">ACD0624</strain>
    </source>
</reference>
<evidence type="ECO:0000256" key="6">
    <source>
        <dbReference type="ARBA" id="ARBA00023054"/>
    </source>
</evidence>
<protein>
    <recommendedName>
        <fullName evidence="2 7">Autophagy-related protein 11</fullName>
    </recommendedName>
</protein>
<comment type="caution">
    <text evidence="12">The sequence shown here is derived from an EMBL/GenBank/DDBJ whole genome shotgun (WGS) entry which is preliminary data.</text>
</comment>
<sequence length="1269" mass="140487">MPAGCQILMTALGRNIKAQTLSNERELYLFDRRLLTITSPPPPTVAIPRVQTPSPFPDSLASETDLSAWRTLFKKRLLWSESVLSHAQTLATTITDTDTATSTIQRAVLVAFSNLETHSTGLQNSLGKLRDWADGVLVEQDKVLRDWEPSVTRLTRIPVHEELRKYGLADNGGPHREVKVLSDFFDVKAVQIAAGEAAASTQKFERDVVELGATIEDVVGQTTALKGEIQKARGAKSGDVEETLKMLLAEIDVVVRKVRTDHEYVYSLQGPKAISTASKRAYASTTEYLPGLVNTVTDIGRLLQQVVQHKNTTTALCTRHLQAIAHIQQTSAPINPQIAALDTAYQEEDQSFRLLSLVTGFPSIYGSLLMECVRRREWSEKFSTDSKRVAEELALLKEEEEKRRKKWQRNVGEFLPFSLDDGAEVVRAELNTRGDFSGGLPKIVREDLEEFIKNIKNIEGMEAVVKEVTALAARLDEPLRRHATKRVRGFKFGSVHEAGLGASSIFSGGGDEIRTLRAEKEALTERAKGYESRIRKLEDLIHRGRQQSAGTYQPVGSPITQMPGTPLPGSSFPPSAMHHDMPSSPISIRRISTEPAMPGRVVALEAELALERETTARLQKEVALHSDTERELSTRITQADDTKRDLVANLEALDQQHVVERKEFQREIEELRGKIEEAEEEMDRLEELRSEEERRRRRTEERVARLEDELEVIGGEVERLRGREEELEDLVRMERGRVEEEEKRREETEDRLRGEREENSRLKETIRGLEEKMKGMKEVLDGAKKQNEGYTEKQESLAATMKSVHDRLSSESPPEDLNSLMSSIDILIASAVIHKNDLSSQLEQEKARVNAAESSKKKLQARFESRTLKAKDLTQRLYTCNVRSIQLLEALGYRVVRGEGEGVMQIVKVGRRESNSGGGSGGMAESMMIAKSTHDLAASKNMSASRNFSLSKSGHLPIPMSQSADITVLYWMKDNDSEAESSAYSHYLSTTTLDLDAFTETILTRLKKAESDARTLMKQCRAYREKYYRARDEANEKIAFKSFKSGDLALFLPTRNSVTRPWAAFNVGAPHFFLKEEVGHKLGSRDWLLARISRVEERVVDLSRSTAQLPPMSAERVSLNSSDGASIDDENPFELSDGLRWYLLDAVEEKPGAPTTPGLGSSTVAAANVDAKGSLRSRKPVTGAKKTLSQITTEHSRRSSSASGRGTVSRDGVPGEVVVAVREAVEGQGDTAAIAIEGAVDRGDTRPGTGVTIGGASAGAAGAAGGEGS</sequence>
<evidence type="ECO:0000313" key="13">
    <source>
        <dbReference type="Proteomes" id="UP001447188"/>
    </source>
</evidence>
<evidence type="ECO:0000256" key="9">
    <source>
        <dbReference type="SAM" id="MobiDB-lite"/>
    </source>
</evidence>
<name>A0ABR3GEN5_9PEZI</name>
<keyword evidence="7" id="KW-0472">Membrane</keyword>
<keyword evidence="7" id="KW-0926">Vacuole</keyword>
<keyword evidence="5 7" id="KW-0072">Autophagy</keyword>
<keyword evidence="13" id="KW-1185">Reference proteome</keyword>
<feature type="compositionally biased region" description="Low complexity" evidence="9">
    <location>
        <begin position="1199"/>
        <end position="1214"/>
    </location>
</feature>
<evidence type="ECO:0000256" key="7">
    <source>
        <dbReference type="RuleBase" id="RU367075"/>
    </source>
</evidence>
<feature type="coiled-coil region" evidence="8">
    <location>
        <begin position="835"/>
        <end position="862"/>
    </location>
</feature>
<keyword evidence="4 7" id="KW-0653">Protein transport</keyword>
<dbReference type="InterPro" id="IPR040040">
    <property type="entry name" value="ATG11"/>
</dbReference>
<evidence type="ECO:0000256" key="3">
    <source>
        <dbReference type="ARBA" id="ARBA00022448"/>
    </source>
</evidence>
<accession>A0ABR3GEN5</accession>
<comment type="subcellular location">
    <subcellularLocation>
        <location evidence="7">Preautophagosomal structure membrane</location>
        <topology evidence="7">Peripheral membrane protein</topology>
    </subcellularLocation>
    <subcellularLocation>
        <location evidence="7">Vacuole membrane</location>
        <topology evidence="7">Peripheral membrane protein</topology>
    </subcellularLocation>
    <text evidence="7">During pexophagy, accumulates in the vacuolar membrane region, where the peroxisomes contact the vacuole.</text>
</comment>
<dbReference type="Pfam" id="PF10377">
    <property type="entry name" value="ATG11"/>
    <property type="match status" value="1"/>
</dbReference>
<evidence type="ECO:0000256" key="5">
    <source>
        <dbReference type="ARBA" id="ARBA00023006"/>
    </source>
</evidence>
<feature type="compositionally biased region" description="Gly residues" evidence="9">
    <location>
        <begin position="1251"/>
        <end position="1269"/>
    </location>
</feature>
<dbReference type="InterPro" id="IPR019460">
    <property type="entry name" value="Atg11_C"/>
</dbReference>
<keyword evidence="3 7" id="KW-0813">Transport</keyword>
<feature type="coiled-coil region" evidence="8">
    <location>
        <begin position="513"/>
        <end position="547"/>
    </location>
</feature>
<feature type="domain" description="Autophagy-related protein 11 C-terminal" evidence="11">
    <location>
        <begin position="1000"/>
        <end position="1147"/>
    </location>
</feature>
<gene>
    <name evidence="12" type="ORF">Q9L58_006726</name>
</gene>
<dbReference type="PANTHER" id="PTHR13222:SF1">
    <property type="entry name" value="RB1-INDUCIBLE COILED-COIL PROTEIN 1"/>
    <property type="match status" value="1"/>
</dbReference>
<feature type="region of interest" description="Disordered" evidence="9">
    <location>
        <begin position="735"/>
        <end position="759"/>
    </location>
</feature>
<comment type="function">
    <text evidence="7">Involved in cytoplasm to vacuole transport (Cvt), pexophagy, mitophagy and nucleophagy. Recruits mitochondria for their selective degradation via autophagy (mitophagy) during starvation. Works as scaffold proteins that recruit ATG proteins to the pre-autophagosome (PAS), the site of vesicle/autophagosome formation. Required for the Cvt vesicles completion.</text>
</comment>
<dbReference type="Pfam" id="PF04108">
    <property type="entry name" value="ATG17_like"/>
    <property type="match status" value="1"/>
</dbReference>
<evidence type="ECO:0000256" key="8">
    <source>
        <dbReference type="SAM" id="Coils"/>
    </source>
</evidence>
<dbReference type="InterPro" id="IPR045326">
    <property type="entry name" value="ATG17-like_dom"/>
</dbReference>
<organism evidence="12 13">
    <name type="scientific">Discina gigas</name>
    <dbReference type="NCBI Taxonomy" id="1032678"/>
    <lineage>
        <taxon>Eukaryota</taxon>
        <taxon>Fungi</taxon>
        <taxon>Dikarya</taxon>
        <taxon>Ascomycota</taxon>
        <taxon>Pezizomycotina</taxon>
        <taxon>Pezizomycetes</taxon>
        <taxon>Pezizales</taxon>
        <taxon>Discinaceae</taxon>
        <taxon>Discina</taxon>
    </lineage>
</organism>
<evidence type="ECO:0000313" key="12">
    <source>
        <dbReference type="EMBL" id="KAL0634323.1"/>
    </source>
</evidence>
<comment type="similarity">
    <text evidence="1 7">Belongs to the ATG11 family.</text>
</comment>
<evidence type="ECO:0000259" key="10">
    <source>
        <dbReference type="Pfam" id="PF04108"/>
    </source>
</evidence>
<feature type="region of interest" description="Disordered" evidence="9">
    <location>
        <begin position="1239"/>
        <end position="1269"/>
    </location>
</feature>
<evidence type="ECO:0000259" key="11">
    <source>
        <dbReference type="Pfam" id="PF10377"/>
    </source>
</evidence>
<dbReference type="Proteomes" id="UP001447188">
    <property type="component" value="Unassembled WGS sequence"/>
</dbReference>
<dbReference type="EMBL" id="JBBBZM010000097">
    <property type="protein sequence ID" value="KAL0634323.1"/>
    <property type="molecule type" value="Genomic_DNA"/>
</dbReference>
<feature type="region of interest" description="Disordered" evidence="9">
    <location>
        <begin position="549"/>
        <end position="569"/>
    </location>
</feature>
<proteinExistence type="inferred from homology"/>